<evidence type="ECO:0000313" key="1">
    <source>
        <dbReference type="EMBL" id="PIQ69207.1"/>
    </source>
</evidence>
<dbReference type="AlphaFoldDB" id="A0A2H0KDA7"/>
<gene>
    <name evidence="1" type="ORF">COV91_00020</name>
</gene>
<proteinExistence type="predicted"/>
<accession>A0A2H0KDA7</accession>
<comment type="caution">
    <text evidence="1">The sequence shown here is derived from an EMBL/GenBank/DDBJ whole genome shotgun (WGS) entry which is preliminary data.</text>
</comment>
<sequence>MLIPDTYKVGEQISISGWYVCVPCGYKQHLNEGDVFPSCINCMRVSRPVSESEFLEAAVLGEEVDEFDEGSVAPNLELWELKRKDHNKEEKL</sequence>
<protein>
    <submittedName>
        <fullName evidence="1">Uncharacterized protein</fullName>
    </submittedName>
</protein>
<reference evidence="1 2" key="1">
    <citation type="submission" date="2017-09" db="EMBL/GenBank/DDBJ databases">
        <title>Depth-based differentiation of microbial function through sediment-hosted aquifers and enrichment of novel symbionts in the deep terrestrial subsurface.</title>
        <authorList>
            <person name="Probst A.J."/>
            <person name="Ladd B."/>
            <person name="Jarett J.K."/>
            <person name="Geller-Mcgrath D.E."/>
            <person name="Sieber C.M."/>
            <person name="Emerson J.B."/>
            <person name="Anantharaman K."/>
            <person name="Thomas B.C."/>
            <person name="Malmstrom R."/>
            <person name="Stieglmeier M."/>
            <person name="Klingl A."/>
            <person name="Woyke T."/>
            <person name="Ryan C.M."/>
            <person name="Banfield J.F."/>
        </authorList>
    </citation>
    <scope>NUCLEOTIDE SEQUENCE [LARGE SCALE GENOMIC DNA]</scope>
    <source>
        <strain evidence="1">CG11_big_fil_rev_8_21_14_0_20_46_11</strain>
    </source>
</reference>
<name>A0A2H0KDA7_9BACT</name>
<dbReference type="Proteomes" id="UP000229342">
    <property type="component" value="Unassembled WGS sequence"/>
</dbReference>
<evidence type="ECO:0000313" key="2">
    <source>
        <dbReference type="Proteomes" id="UP000229342"/>
    </source>
</evidence>
<dbReference type="EMBL" id="PCVG01000001">
    <property type="protein sequence ID" value="PIQ69207.1"/>
    <property type="molecule type" value="Genomic_DNA"/>
</dbReference>
<organism evidence="1 2">
    <name type="scientific">Candidatus Taylorbacteria bacterium CG11_big_fil_rev_8_21_14_0_20_46_11</name>
    <dbReference type="NCBI Taxonomy" id="1975025"/>
    <lineage>
        <taxon>Bacteria</taxon>
        <taxon>Candidatus Tayloriibacteriota</taxon>
    </lineage>
</organism>